<evidence type="ECO:0000313" key="3">
    <source>
        <dbReference type="Proteomes" id="UP001163774"/>
    </source>
</evidence>
<name>A0A9E8K1S6_9CAUD</name>
<evidence type="ECO:0000313" key="2">
    <source>
        <dbReference type="EMBL" id="UZV39481.1"/>
    </source>
</evidence>
<dbReference type="Proteomes" id="UP001163774">
    <property type="component" value="Segment"/>
</dbReference>
<sequence>MTGTMTTKPIQPVKEQDRNGAVGLEGGAERPNTTGALRHCPVKE</sequence>
<protein>
    <submittedName>
        <fullName evidence="2">Uncharacterized protein</fullName>
    </submittedName>
</protein>
<dbReference type="EMBL" id="OP441381">
    <property type="protein sequence ID" value="UZV39481.1"/>
    <property type="molecule type" value="Genomic_DNA"/>
</dbReference>
<reference evidence="2" key="1">
    <citation type="submission" date="2022-09" db="EMBL/GenBank/DDBJ databases">
        <title>Monitoring phage-induced lysis of Gram negatives in real time using a fluorescent DNA dye.</title>
        <authorList>
            <person name="Egido J.E."/>
            <person name="Toner-Bartelds C."/>
            <person name="Costa A.R."/>
            <person name="Brouns S.J.J."/>
            <person name="Rooijakkers S.H.M."/>
            <person name="Bardoel B.W."/>
            <person name="Haas P.-J."/>
        </authorList>
    </citation>
    <scope>NUCLEOTIDE SEQUENCE</scope>
</reference>
<gene>
    <name evidence="2" type="ORF">FBKp18_015</name>
</gene>
<organism evidence="2 3">
    <name type="scientific">Klebsiella phage vB_KpP_FBKp18</name>
    <dbReference type="NCBI Taxonomy" id="2982893"/>
    <lineage>
        <taxon>Viruses</taxon>
        <taxon>Duplodnaviria</taxon>
        <taxon>Heunggongvirae</taxon>
        <taxon>Uroviricota</taxon>
        <taxon>Caudoviricetes</taxon>
        <taxon>Autographivirales</taxon>
        <taxon>Autoscriptoviridae</taxon>
        <taxon>Slopekvirinae</taxon>
        <taxon>Drulisvirus</taxon>
        <taxon>Drulisvirus FBKp18</taxon>
    </lineage>
</organism>
<keyword evidence="3" id="KW-1185">Reference proteome</keyword>
<evidence type="ECO:0000256" key="1">
    <source>
        <dbReference type="SAM" id="MobiDB-lite"/>
    </source>
</evidence>
<proteinExistence type="predicted"/>
<accession>A0A9E8K1S6</accession>
<feature type="region of interest" description="Disordered" evidence="1">
    <location>
        <begin position="1"/>
        <end position="44"/>
    </location>
</feature>